<proteinExistence type="predicted"/>
<protein>
    <submittedName>
        <fullName evidence="1">Uncharacterized protein</fullName>
    </submittedName>
</protein>
<name>A0ACD0WC94_CLALS</name>
<reference evidence="2" key="1">
    <citation type="journal article" date="2019" name="MBio">
        <title>Comparative genomics for the elucidation of multidrug resistance (MDR) in Candida lusitaniae.</title>
        <authorList>
            <person name="Kannan A."/>
            <person name="Asner S.A."/>
            <person name="Trachsel E."/>
            <person name="Kelly S."/>
            <person name="Parker J."/>
            <person name="Sanglard D."/>
        </authorList>
    </citation>
    <scope>NUCLEOTIDE SEQUENCE [LARGE SCALE GENOMIC DNA]</scope>
    <source>
        <strain evidence="2">P1</strain>
    </source>
</reference>
<evidence type="ECO:0000313" key="1">
    <source>
        <dbReference type="EMBL" id="QFZ24923.1"/>
    </source>
</evidence>
<accession>A0ACD0WC94</accession>
<gene>
    <name evidence="1" type="ORF">EJF14_10001</name>
</gene>
<dbReference type="Proteomes" id="UP000326582">
    <property type="component" value="Chromosome 1"/>
</dbReference>
<sequence length="55" mass="6479">MARWESDEKNAKFRRECKYKAAKDAIQMQKYSWSFRREAIHSGESRQVAVMPGKG</sequence>
<organism evidence="1 2">
    <name type="scientific">Clavispora lusitaniae</name>
    <name type="common">Candida lusitaniae</name>
    <dbReference type="NCBI Taxonomy" id="36911"/>
    <lineage>
        <taxon>Eukaryota</taxon>
        <taxon>Fungi</taxon>
        <taxon>Dikarya</taxon>
        <taxon>Ascomycota</taxon>
        <taxon>Saccharomycotina</taxon>
        <taxon>Pichiomycetes</taxon>
        <taxon>Metschnikowiaceae</taxon>
        <taxon>Clavispora</taxon>
    </lineage>
</organism>
<dbReference type="EMBL" id="CP038484">
    <property type="protein sequence ID" value="QFZ24923.1"/>
    <property type="molecule type" value="Genomic_DNA"/>
</dbReference>
<keyword evidence="2" id="KW-1185">Reference proteome</keyword>
<evidence type="ECO:0000313" key="2">
    <source>
        <dbReference type="Proteomes" id="UP000326582"/>
    </source>
</evidence>